<gene>
    <name evidence="1" type="ORF">JAAARDRAFT_498292</name>
</gene>
<evidence type="ECO:0000313" key="1">
    <source>
        <dbReference type="EMBL" id="KDQ51761.1"/>
    </source>
</evidence>
<dbReference type="PANTHER" id="PTHR42782:SF2">
    <property type="entry name" value="3-OXOACYL-[ACYL-CARRIER-PROTEIN] SYNTHASE-LIKE PROTEIN"/>
    <property type="match status" value="1"/>
</dbReference>
<accession>A0A067PN62</accession>
<dbReference type="InterPro" id="IPR007402">
    <property type="entry name" value="DUF455"/>
</dbReference>
<dbReference type="PANTHER" id="PTHR42782">
    <property type="entry name" value="SI:CH73-314G15.3"/>
    <property type="match status" value="1"/>
</dbReference>
<organism evidence="1 2">
    <name type="scientific">Jaapia argillacea MUCL 33604</name>
    <dbReference type="NCBI Taxonomy" id="933084"/>
    <lineage>
        <taxon>Eukaryota</taxon>
        <taxon>Fungi</taxon>
        <taxon>Dikarya</taxon>
        <taxon>Basidiomycota</taxon>
        <taxon>Agaricomycotina</taxon>
        <taxon>Agaricomycetes</taxon>
        <taxon>Agaricomycetidae</taxon>
        <taxon>Jaapiales</taxon>
        <taxon>Jaapiaceae</taxon>
        <taxon>Jaapia</taxon>
    </lineage>
</organism>
<evidence type="ECO:0000313" key="2">
    <source>
        <dbReference type="Proteomes" id="UP000027265"/>
    </source>
</evidence>
<reference evidence="2" key="1">
    <citation type="journal article" date="2014" name="Proc. Natl. Acad. Sci. U.S.A.">
        <title>Extensive sampling of basidiomycete genomes demonstrates inadequacy of the white-rot/brown-rot paradigm for wood decay fungi.</title>
        <authorList>
            <person name="Riley R."/>
            <person name="Salamov A.A."/>
            <person name="Brown D.W."/>
            <person name="Nagy L.G."/>
            <person name="Floudas D."/>
            <person name="Held B.W."/>
            <person name="Levasseur A."/>
            <person name="Lombard V."/>
            <person name="Morin E."/>
            <person name="Otillar R."/>
            <person name="Lindquist E.A."/>
            <person name="Sun H."/>
            <person name="LaButti K.M."/>
            <person name="Schmutz J."/>
            <person name="Jabbour D."/>
            <person name="Luo H."/>
            <person name="Baker S.E."/>
            <person name="Pisabarro A.G."/>
            <person name="Walton J.D."/>
            <person name="Blanchette R.A."/>
            <person name="Henrissat B."/>
            <person name="Martin F."/>
            <person name="Cullen D."/>
            <person name="Hibbett D.S."/>
            <person name="Grigoriev I.V."/>
        </authorList>
    </citation>
    <scope>NUCLEOTIDE SEQUENCE [LARGE SCALE GENOMIC DNA]</scope>
    <source>
        <strain evidence="2">MUCL 33604</strain>
    </source>
</reference>
<dbReference type="EMBL" id="KL197745">
    <property type="protein sequence ID" value="KDQ51761.1"/>
    <property type="molecule type" value="Genomic_DNA"/>
</dbReference>
<name>A0A067PN62_9AGAM</name>
<dbReference type="Pfam" id="PF04305">
    <property type="entry name" value="DUF455"/>
    <property type="match status" value="1"/>
</dbReference>
<keyword evidence="2" id="KW-1185">Reference proteome</keyword>
<dbReference type="Proteomes" id="UP000027265">
    <property type="component" value="Unassembled WGS sequence"/>
</dbReference>
<dbReference type="STRING" id="933084.A0A067PN62"/>
<proteinExistence type="predicted"/>
<dbReference type="InParanoid" id="A0A067PN62"/>
<dbReference type="OrthoDB" id="426882at2759"/>
<protein>
    <submittedName>
        <fullName evidence="1">Uncharacterized protein</fullName>
    </submittedName>
</protein>
<dbReference type="HOGENOM" id="CLU_1555480_0_0_1"/>
<dbReference type="AlphaFoldDB" id="A0A067PN62"/>
<sequence>MRRRLGRIVVKFSLKGRGPKYLKGSVMMLRAVASIEQWAIRLAYVPFFNYHILISHRWDITARFGLCHPTLPLAIYFDLTKAALDENGHFSLLRARLRWLYGSLALHVVSWESAWVTQDSLLIHEARVHINSKNYRRVFEVVLDRTKVLLASNEDIQKAIETITYDLGKPGSSVEPLFLLNYLPAASPNGQHGHVSSLLANFTSPSL</sequence>